<dbReference type="AlphaFoldDB" id="A0A447TA17"/>
<sequence length="83" mass="9747">MITEFYYPEDVVWFEPEFIEAEQAAYFETAKEDDEICIRMHEGRKALWMAGVSEVGPYQSPTEEGMQHFHEYYRRLMGSALAG</sequence>
<gene>
    <name evidence="2" type="ORF">NCTC9695_02150</name>
</gene>
<dbReference type="Pfam" id="PF00848">
    <property type="entry name" value="Ring_hydroxyl_A"/>
    <property type="match status" value="1"/>
</dbReference>
<proteinExistence type="predicted"/>
<feature type="domain" description="Aromatic-ring-hydroxylating dioxygenase alpha subunit C-terminal" evidence="1">
    <location>
        <begin position="2"/>
        <end position="78"/>
    </location>
</feature>
<dbReference type="GO" id="GO:0051537">
    <property type="term" value="F:2 iron, 2 sulfur cluster binding"/>
    <property type="evidence" value="ECO:0007669"/>
    <property type="project" value="InterPro"/>
</dbReference>
<dbReference type="GO" id="GO:0005506">
    <property type="term" value="F:iron ion binding"/>
    <property type="evidence" value="ECO:0007669"/>
    <property type="project" value="InterPro"/>
</dbReference>
<dbReference type="EMBL" id="LR134182">
    <property type="protein sequence ID" value="VEB41717.1"/>
    <property type="molecule type" value="Genomic_DNA"/>
</dbReference>
<accession>A0A447TA17</accession>
<dbReference type="Proteomes" id="UP000275777">
    <property type="component" value="Chromosome"/>
</dbReference>
<protein>
    <recommendedName>
        <fullName evidence="1">Aromatic-ring-hydroxylating dioxygenase alpha subunit C-terminal domain-containing protein</fullName>
    </recommendedName>
</protein>
<dbReference type="InterPro" id="IPR015879">
    <property type="entry name" value="Ring_hydroxy_dOase_asu_C_dom"/>
</dbReference>
<evidence type="ECO:0000259" key="1">
    <source>
        <dbReference type="Pfam" id="PF00848"/>
    </source>
</evidence>
<reference evidence="2 3" key="1">
    <citation type="submission" date="2018-12" db="EMBL/GenBank/DDBJ databases">
        <authorList>
            <consortium name="Pathogen Informatics"/>
        </authorList>
    </citation>
    <scope>NUCLEOTIDE SEQUENCE [LARGE SCALE GENOMIC DNA]</scope>
    <source>
        <strain evidence="2 3">NCTC9695</strain>
    </source>
</reference>
<dbReference type="SUPFAM" id="SSF55961">
    <property type="entry name" value="Bet v1-like"/>
    <property type="match status" value="1"/>
</dbReference>
<name>A0A447TA17_CHRVL</name>
<evidence type="ECO:0000313" key="2">
    <source>
        <dbReference type="EMBL" id="VEB41717.1"/>
    </source>
</evidence>
<dbReference type="Gene3D" id="3.90.380.10">
    <property type="entry name" value="Naphthalene 1,2-dioxygenase Alpha Subunit, Chain A, domain 1"/>
    <property type="match status" value="1"/>
</dbReference>
<organism evidence="2 3">
    <name type="scientific">Chromobacterium violaceum</name>
    <dbReference type="NCBI Taxonomy" id="536"/>
    <lineage>
        <taxon>Bacteria</taxon>
        <taxon>Pseudomonadati</taxon>
        <taxon>Pseudomonadota</taxon>
        <taxon>Betaproteobacteria</taxon>
        <taxon>Neisseriales</taxon>
        <taxon>Chromobacteriaceae</taxon>
        <taxon>Chromobacterium</taxon>
    </lineage>
</organism>
<evidence type="ECO:0000313" key="3">
    <source>
        <dbReference type="Proteomes" id="UP000275777"/>
    </source>
</evidence>